<accession>A0A1X7I1D7</accession>
<sequence>MRNTLILFQKEWMELIRHYKWLWVPLVFLLLGISQPITMKFLPDILASTGSLPEGTMIQLPTPTSGEILGQVLSQFNTVGILLLVLATMGTISSEVRSGVAGAILTKPVSPASYLAAKWAAAMCLTIPAFSIGYAGAWYYTVQLFEPIPALAVLTAAIVALGWFCFIVTLAVVMSLWLASGAAAAFSTLAIALLFGLINLLWKDSYLLNPSKLIEGAQYMLMEQPPSFSVGVTVFMTLLLSGLLFAIGLWSATKRQSWLPADKGSY</sequence>
<dbReference type="Pfam" id="PF12679">
    <property type="entry name" value="ABC2_membrane_2"/>
    <property type="match status" value="1"/>
</dbReference>
<evidence type="ECO:0000256" key="1">
    <source>
        <dbReference type="SAM" id="Phobius"/>
    </source>
</evidence>
<keyword evidence="1" id="KW-1133">Transmembrane helix</keyword>
<feature type="transmembrane region" description="Helical" evidence="1">
    <location>
        <begin position="152"/>
        <end position="176"/>
    </location>
</feature>
<proteinExistence type="predicted"/>
<feature type="transmembrane region" description="Helical" evidence="1">
    <location>
        <begin position="183"/>
        <end position="202"/>
    </location>
</feature>
<evidence type="ECO:0000313" key="3">
    <source>
        <dbReference type="Proteomes" id="UP000193834"/>
    </source>
</evidence>
<dbReference type="RefSeq" id="WP_085492381.1">
    <property type="nucleotide sequence ID" value="NZ_FXAZ01000001.1"/>
</dbReference>
<keyword evidence="3" id="KW-1185">Reference proteome</keyword>
<keyword evidence="1" id="KW-0812">Transmembrane</keyword>
<evidence type="ECO:0000313" key="2">
    <source>
        <dbReference type="EMBL" id="SMG08216.1"/>
    </source>
</evidence>
<dbReference type="EMBL" id="FXAZ01000001">
    <property type="protein sequence ID" value="SMG08216.1"/>
    <property type="molecule type" value="Genomic_DNA"/>
</dbReference>
<dbReference type="STRING" id="1852522.SAMN06295960_0057"/>
<reference evidence="2 3" key="1">
    <citation type="submission" date="2017-04" db="EMBL/GenBank/DDBJ databases">
        <authorList>
            <person name="Afonso C.L."/>
            <person name="Miller P.J."/>
            <person name="Scott M.A."/>
            <person name="Spackman E."/>
            <person name="Goraichik I."/>
            <person name="Dimitrov K.M."/>
            <person name="Suarez D.L."/>
            <person name="Swayne D.E."/>
        </authorList>
    </citation>
    <scope>NUCLEOTIDE SEQUENCE [LARGE SCALE GENOMIC DNA]</scope>
    <source>
        <strain evidence="2 3">11</strain>
    </source>
</reference>
<organism evidence="2 3">
    <name type="scientific">Paenibacillus aquistagni</name>
    <dbReference type="NCBI Taxonomy" id="1852522"/>
    <lineage>
        <taxon>Bacteria</taxon>
        <taxon>Bacillati</taxon>
        <taxon>Bacillota</taxon>
        <taxon>Bacilli</taxon>
        <taxon>Bacillales</taxon>
        <taxon>Paenibacillaceae</taxon>
        <taxon>Paenibacillus</taxon>
    </lineage>
</organism>
<protein>
    <submittedName>
        <fullName evidence="2">ABC-2 type transport system permease protein</fullName>
    </submittedName>
</protein>
<dbReference type="Proteomes" id="UP000193834">
    <property type="component" value="Unassembled WGS sequence"/>
</dbReference>
<dbReference type="OrthoDB" id="4187110at2"/>
<feature type="transmembrane region" description="Helical" evidence="1">
    <location>
        <begin position="228"/>
        <end position="250"/>
    </location>
</feature>
<feature type="transmembrane region" description="Helical" evidence="1">
    <location>
        <begin position="68"/>
        <end position="87"/>
    </location>
</feature>
<dbReference type="AlphaFoldDB" id="A0A1X7I1D7"/>
<feature type="transmembrane region" description="Helical" evidence="1">
    <location>
        <begin position="119"/>
        <end position="140"/>
    </location>
</feature>
<name>A0A1X7I1D7_9BACL</name>
<gene>
    <name evidence="2" type="ORF">SAMN06295960_0057</name>
</gene>
<feature type="transmembrane region" description="Helical" evidence="1">
    <location>
        <begin position="21"/>
        <end position="42"/>
    </location>
</feature>
<keyword evidence="1" id="KW-0472">Membrane</keyword>